<name>A0A4C1WR24_EUMVA</name>
<evidence type="ECO:0000313" key="3">
    <source>
        <dbReference type="Proteomes" id="UP000299102"/>
    </source>
</evidence>
<dbReference type="Proteomes" id="UP000299102">
    <property type="component" value="Unassembled WGS sequence"/>
</dbReference>
<protein>
    <submittedName>
        <fullName evidence="2">Uncharacterized protein</fullName>
    </submittedName>
</protein>
<dbReference type="EMBL" id="BGZK01000620">
    <property type="protein sequence ID" value="GBP53310.1"/>
    <property type="molecule type" value="Genomic_DNA"/>
</dbReference>
<dbReference type="AlphaFoldDB" id="A0A4C1WR24"/>
<evidence type="ECO:0000313" key="2">
    <source>
        <dbReference type="EMBL" id="GBP53310.1"/>
    </source>
</evidence>
<proteinExistence type="predicted"/>
<gene>
    <name evidence="2" type="ORF">EVAR_44311_1</name>
</gene>
<reference evidence="2 3" key="1">
    <citation type="journal article" date="2019" name="Commun. Biol.">
        <title>The bagworm genome reveals a unique fibroin gene that provides high tensile strength.</title>
        <authorList>
            <person name="Kono N."/>
            <person name="Nakamura H."/>
            <person name="Ohtoshi R."/>
            <person name="Tomita M."/>
            <person name="Numata K."/>
            <person name="Arakawa K."/>
        </authorList>
    </citation>
    <scope>NUCLEOTIDE SEQUENCE [LARGE SCALE GENOMIC DNA]</scope>
</reference>
<comment type="caution">
    <text evidence="2">The sequence shown here is derived from an EMBL/GenBank/DDBJ whole genome shotgun (WGS) entry which is preliminary data.</text>
</comment>
<evidence type="ECO:0000256" key="1">
    <source>
        <dbReference type="SAM" id="MobiDB-lite"/>
    </source>
</evidence>
<accession>A0A4C1WR24</accession>
<sequence>MRQEAEAGCVACTRCALCGPPETSEAITKSDDQRRVGDLTFARWLIVKILPSRSDAVSNLTLPAHGAAPHPAAPHDHRRRQLDTQLSLPEIILAWHEFCSL</sequence>
<feature type="region of interest" description="Disordered" evidence="1">
    <location>
        <begin position="61"/>
        <end position="81"/>
    </location>
</feature>
<organism evidence="2 3">
    <name type="scientific">Eumeta variegata</name>
    <name type="common">Bagworm moth</name>
    <name type="synonym">Eumeta japonica</name>
    <dbReference type="NCBI Taxonomy" id="151549"/>
    <lineage>
        <taxon>Eukaryota</taxon>
        <taxon>Metazoa</taxon>
        <taxon>Ecdysozoa</taxon>
        <taxon>Arthropoda</taxon>
        <taxon>Hexapoda</taxon>
        <taxon>Insecta</taxon>
        <taxon>Pterygota</taxon>
        <taxon>Neoptera</taxon>
        <taxon>Endopterygota</taxon>
        <taxon>Lepidoptera</taxon>
        <taxon>Glossata</taxon>
        <taxon>Ditrysia</taxon>
        <taxon>Tineoidea</taxon>
        <taxon>Psychidae</taxon>
        <taxon>Oiketicinae</taxon>
        <taxon>Eumeta</taxon>
    </lineage>
</organism>
<keyword evidence="3" id="KW-1185">Reference proteome</keyword>